<evidence type="ECO:0000313" key="2">
    <source>
        <dbReference type="EMBL" id="JAD33826.1"/>
    </source>
</evidence>
<sequence length="67" mass="6820">MSRASIARGNADPGDVAHCRPLLACPLAGGCPTGSSSQAPCEHAPALRSKARSSKSLNTPPARSNKH</sequence>
<protein>
    <submittedName>
        <fullName evidence="2">Uncharacterized protein</fullName>
    </submittedName>
</protein>
<dbReference type="AlphaFoldDB" id="A0A0A8Z4T8"/>
<dbReference type="EMBL" id="GBRH01264069">
    <property type="protein sequence ID" value="JAD33826.1"/>
    <property type="molecule type" value="Transcribed_RNA"/>
</dbReference>
<organism evidence="2">
    <name type="scientific">Arundo donax</name>
    <name type="common">Giant reed</name>
    <name type="synonym">Donax arundinaceus</name>
    <dbReference type="NCBI Taxonomy" id="35708"/>
    <lineage>
        <taxon>Eukaryota</taxon>
        <taxon>Viridiplantae</taxon>
        <taxon>Streptophyta</taxon>
        <taxon>Embryophyta</taxon>
        <taxon>Tracheophyta</taxon>
        <taxon>Spermatophyta</taxon>
        <taxon>Magnoliopsida</taxon>
        <taxon>Liliopsida</taxon>
        <taxon>Poales</taxon>
        <taxon>Poaceae</taxon>
        <taxon>PACMAD clade</taxon>
        <taxon>Arundinoideae</taxon>
        <taxon>Arundineae</taxon>
        <taxon>Arundo</taxon>
    </lineage>
</organism>
<evidence type="ECO:0000256" key="1">
    <source>
        <dbReference type="SAM" id="MobiDB-lite"/>
    </source>
</evidence>
<name>A0A0A8Z4T8_ARUDO</name>
<feature type="region of interest" description="Disordered" evidence="1">
    <location>
        <begin position="31"/>
        <end position="67"/>
    </location>
</feature>
<proteinExistence type="predicted"/>
<accession>A0A0A8Z4T8</accession>
<dbReference type="PROSITE" id="PS51257">
    <property type="entry name" value="PROKAR_LIPOPROTEIN"/>
    <property type="match status" value="1"/>
</dbReference>
<reference evidence="2" key="1">
    <citation type="submission" date="2014-09" db="EMBL/GenBank/DDBJ databases">
        <authorList>
            <person name="Magalhaes I.L.F."/>
            <person name="Oliveira U."/>
            <person name="Santos F.R."/>
            <person name="Vidigal T.H.D.A."/>
            <person name="Brescovit A.D."/>
            <person name="Santos A.J."/>
        </authorList>
    </citation>
    <scope>NUCLEOTIDE SEQUENCE</scope>
    <source>
        <tissue evidence="2">Shoot tissue taken approximately 20 cm above the soil surface</tissue>
    </source>
</reference>
<feature type="compositionally biased region" description="Polar residues" evidence="1">
    <location>
        <begin position="54"/>
        <end position="67"/>
    </location>
</feature>
<reference evidence="2" key="2">
    <citation type="journal article" date="2015" name="Data Brief">
        <title>Shoot transcriptome of the giant reed, Arundo donax.</title>
        <authorList>
            <person name="Barrero R.A."/>
            <person name="Guerrero F.D."/>
            <person name="Moolhuijzen P."/>
            <person name="Goolsby J.A."/>
            <person name="Tidwell J."/>
            <person name="Bellgard S.E."/>
            <person name="Bellgard M.I."/>
        </authorList>
    </citation>
    <scope>NUCLEOTIDE SEQUENCE</scope>
    <source>
        <tissue evidence="2">Shoot tissue taken approximately 20 cm above the soil surface</tissue>
    </source>
</reference>